<accession>A0A6J5IJP4</accession>
<name>A0A6J5IJP4_9BURK</name>
<dbReference type="Proteomes" id="UP000494301">
    <property type="component" value="Unassembled WGS sequence"/>
</dbReference>
<organism evidence="1 2">
    <name type="scientific">Burkholderia aenigmatica</name>
    <dbReference type="NCBI Taxonomy" id="2015348"/>
    <lineage>
        <taxon>Bacteria</taxon>
        <taxon>Pseudomonadati</taxon>
        <taxon>Pseudomonadota</taxon>
        <taxon>Betaproteobacteria</taxon>
        <taxon>Burkholderiales</taxon>
        <taxon>Burkholderiaceae</taxon>
        <taxon>Burkholderia</taxon>
        <taxon>Burkholderia cepacia complex</taxon>
    </lineage>
</organism>
<dbReference type="AlphaFoldDB" id="A0A6J5IJP4"/>
<evidence type="ECO:0000313" key="2">
    <source>
        <dbReference type="Proteomes" id="UP000494301"/>
    </source>
</evidence>
<sequence length="192" mass="21177">MTRNRGKGMRADSGAGVFPLRARAVLLGAVLFFPLAYHCQAHAEESVPKNITPASSGYKTEIFNLVGPDGDQSGTAIGRTVSAAFDNFLNLAGQDSKTIRKRLLSGPATEGTLWKIGESREWLYHLCQAHQCNVTNVALLVDEQTHRTAGRLLYRCETKWLGNPSVAERALIEREYPVKIDADDAKFFCKTH</sequence>
<gene>
    <name evidence="1" type="ORF">BLA3211_00252</name>
</gene>
<evidence type="ECO:0000313" key="1">
    <source>
        <dbReference type="EMBL" id="CAB3960514.1"/>
    </source>
</evidence>
<reference evidence="1 2" key="1">
    <citation type="submission" date="2020-04" db="EMBL/GenBank/DDBJ databases">
        <authorList>
            <person name="Depoorter E."/>
        </authorList>
    </citation>
    <scope>NUCLEOTIDE SEQUENCE [LARGE SCALE GENOMIC DNA]</scope>
    <source>
        <strain evidence="1 2">BCC0217</strain>
    </source>
</reference>
<dbReference type="EMBL" id="CABWIL020000001">
    <property type="protein sequence ID" value="CAB3960514.1"/>
    <property type="molecule type" value="Genomic_DNA"/>
</dbReference>
<dbReference type="InterPro" id="IPR036501">
    <property type="entry name" value="Inhibitor_vert_lysozyme_sf"/>
</dbReference>
<dbReference type="Gene3D" id="3.40.1420.10">
    <property type="entry name" value="Inhibitor of vertebrate lysozyme"/>
    <property type="match status" value="1"/>
</dbReference>
<protein>
    <submittedName>
        <fullName evidence="1">Uncharacterized protein</fullName>
    </submittedName>
</protein>
<proteinExistence type="predicted"/>